<evidence type="ECO:0000256" key="1">
    <source>
        <dbReference type="ARBA" id="ARBA00001933"/>
    </source>
</evidence>
<evidence type="ECO:0000256" key="5">
    <source>
        <dbReference type="ARBA" id="ARBA00022898"/>
    </source>
</evidence>
<dbReference type="RefSeq" id="WP_066099245.1">
    <property type="nucleotide sequence ID" value="NZ_CP016027.1"/>
</dbReference>
<evidence type="ECO:0000313" key="7">
    <source>
        <dbReference type="EMBL" id="ANJ66883.1"/>
    </source>
</evidence>
<comment type="cofactor">
    <cofactor evidence="1">
        <name>pyridoxal 5'-phosphate</name>
        <dbReference type="ChEBI" id="CHEBI:597326"/>
    </cofactor>
</comment>
<comment type="similarity">
    <text evidence="2 6">Belongs to the class-III pyridoxal-phosphate-dependent aminotransferase family.</text>
</comment>
<gene>
    <name evidence="7" type="ORF">A9404_05380</name>
</gene>
<proteinExistence type="inferred from homology"/>
<name>A0A191ZG88_9GAMM</name>
<dbReference type="InterPro" id="IPR015424">
    <property type="entry name" value="PyrdxlP-dep_Trfase"/>
</dbReference>
<protein>
    <submittedName>
        <fullName evidence="7">Diaminobutyrate--2-oxoglutarate transaminase</fullName>
    </submittedName>
</protein>
<dbReference type="NCBIfam" id="NF006733">
    <property type="entry name" value="PRK09264.1"/>
    <property type="match status" value="1"/>
</dbReference>
<evidence type="ECO:0000256" key="2">
    <source>
        <dbReference type="ARBA" id="ARBA00008954"/>
    </source>
</evidence>
<reference evidence="7 8" key="1">
    <citation type="submission" date="2016-06" db="EMBL/GenBank/DDBJ databases">
        <title>Insight into the functional genes involving in sulfur oxidation in Pearl River water.</title>
        <authorList>
            <person name="Luo J."/>
            <person name="Tan X."/>
            <person name="Lin W."/>
        </authorList>
    </citation>
    <scope>NUCLEOTIDE SEQUENCE [LARGE SCALE GENOMIC DNA]</scope>
    <source>
        <strain evidence="7 8">LS2</strain>
    </source>
</reference>
<evidence type="ECO:0000256" key="3">
    <source>
        <dbReference type="ARBA" id="ARBA00022576"/>
    </source>
</evidence>
<keyword evidence="4" id="KW-0808">Transferase</keyword>
<dbReference type="NCBIfam" id="TIGR00709">
    <property type="entry name" value="dat"/>
    <property type="match status" value="1"/>
</dbReference>
<dbReference type="Gene3D" id="3.90.1150.10">
    <property type="entry name" value="Aspartate Aminotransferase, domain 1"/>
    <property type="match status" value="1"/>
</dbReference>
<dbReference type="Proteomes" id="UP000078596">
    <property type="component" value="Chromosome"/>
</dbReference>
<dbReference type="InterPro" id="IPR005814">
    <property type="entry name" value="Aminotrans_3"/>
</dbReference>
<dbReference type="SUPFAM" id="SSF53383">
    <property type="entry name" value="PLP-dependent transferases"/>
    <property type="match status" value="1"/>
</dbReference>
<evidence type="ECO:0000313" key="8">
    <source>
        <dbReference type="Proteomes" id="UP000078596"/>
    </source>
</evidence>
<dbReference type="PANTHER" id="PTHR43552:SF2">
    <property type="entry name" value="DIAMINOBUTYRATE--2-OXOGLUTARATE TRANSAMINASE"/>
    <property type="match status" value="1"/>
</dbReference>
<dbReference type="InterPro" id="IPR004637">
    <property type="entry name" value="Dat"/>
</dbReference>
<organism evidence="7 8">
    <name type="scientific">Halothiobacillus diazotrophicus</name>
    <dbReference type="NCBI Taxonomy" id="1860122"/>
    <lineage>
        <taxon>Bacteria</taxon>
        <taxon>Pseudomonadati</taxon>
        <taxon>Pseudomonadota</taxon>
        <taxon>Gammaproteobacteria</taxon>
        <taxon>Chromatiales</taxon>
        <taxon>Halothiobacillaceae</taxon>
        <taxon>Halothiobacillus</taxon>
    </lineage>
</organism>
<dbReference type="OrthoDB" id="9770449at2"/>
<dbReference type="GO" id="GO:0008483">
    <property type="term" value="F:transaminase activity"/>
    <property type="evidence" value="ECO:0007669"/>
    <property type="project" value="UniProtKB-KW"/>
</dbReference>
<evidence type="ECO:0000256" key="4">
    <source>
        <dbReference type="ARBA" id="ARBA00022679"/>
    </source>
</evidence>
<evidence type="ECO:0000256" key="6">
    <source>
        <dbReference type="RuleBase" id="RU003560"/>
    </source>
</evidence>
<sequence>MQIFEQWESEIRAYCRVVPTVFKTASNARQTDETGKSFIDFYAGAGVLNFGHNNPRMKSALIDYIQNDGVAHSLDMFTTAKRDFVEKFVETILKPRQMDYRLQFVGPTGTNAVEAALKLARRVTGRTEVVAFHHAFHGMTLGALGATTNAHFRNAAGVPLNHVTHQAFGCETPCPGCQLGCGLPSLDRMRALYNNPSSGLAKPAAFLVETIQAEGGVRVASKEWLQGIQQLARELGALFIVDDIQAGCGRTGSYFSFEEFGLDPDIITLAKGIGGFGTPMAMNLNKPEHDRHWLPGEHTGTFRGQNLSFVAGRVALEYFDDPAFMADTRRKGQIMADALNALAARYPDFAVRGRGMMQAIDFIDGDLSKRIAKACFDRGLLAAVCGARGQVIKLIPPLTIPDDDLNEGLALFADAVTSQMETIS</sequence>
<accession>A0A191ZG88</accession>
<dbReference type="CDD" id="cd00610">
    <property type="entry name" value="OAT_like"/>
    <property type="match status" value="1"/>
</dbReference>
<dbReference type="InterPro" id="IPR015421">
    <property type="entry name" value="PyrdxlP-dep_Trfase_major"/>
</dbReference>
<dbReference type="STRING" id="1860122.A9404_05380"/>
<dbReference type="GO" id="GO:0030170">
    <property type="term" value="F:pyridoxal phosphate binding"/>
    <property type="evidence" value="ECO:0007669"/>
    <property type="project" value="InterPro"/>
</dbReference>
<dbReference type="KEGG" id="haz:A9404_05380"/>
<dbReference type="PANTHER" id="PTHR43552">
    <property type="entry name" value="DIAMINOBUTYRATE--2-OXOGLUTARATE AMINOTRANSFERASE"/>
    <property type="match status" value="1"/>
</dbReference>
<dbReference type="Pfam" id="PF00202">
    <property type="entry name" value="Aminotran_3"/>
    <property type="match status" value="1"/>
</dbReference>
<keyword evidence="8" id="KW-1185">Reference proteome</keyword>
<dbReference type="AlphaFoldDB" id="A0A191ZG88"/>
<dbReference type="EMBL" id="CP016027">
    <property type="protein sequence ID" value="ANJ66883.1"/>
    <property type="molecule type" value="Genomic_DNA"/>
</dbReference>
<dbReference type="Gene3D" id="3.40.640.10">
    <property type="entry name" value="Type I PLP-dependent aspartate aminotransferase-like (Major domain)"/>
    <property type="match status" value="1"/>
</dbReference>
<dbReference type="InterPro" id="IPR049704">
    <property type="entry name" value="Aminotrans_3_PPA_site"/>
</dbReference>
<keyword evidence="3" id="KW-0032">Aminotransferase</keyword>
<keyword evidence="5 6" id="KW-0663">Pyridoxal phosphate</keyword>
<dbReference type="PROSITE" id="PS00600">
    <property type="entry name" value="AA_TRANSFER_CLASS_3"/>
    <property type="match status" value="1"/>
</dbReference>
<dbReference type="PIRSF" id="PIRSF000521">
    <property type="entry name" value="Transaminase_4ab_Lys_Orn"/>
    <property type="match status" value="1"/>
</dbReference>
<dbReference type="InterPro" id="IPR015422">
    <property type="entry name" value="PyrdxlP-dep_Trfase_small"/>
</dbReference>